<sequence length="278" mass="31479">MQNRRHLHLLEGVSEIACNGERAPQTDDMHGARLRQRRNRLVKLAGIDRFQQHFQRRTAGLHEFGKQAGCAFIALLPQMVEPRGVIRPAADIGITEQPLHFRKAGKTHDLAKTHEGRRLHARPFRHFGDGGNGDAILIGGDIIGALPQSFRQTLRDLEQPLLKSLYGFWRLDCRHCRSFVQTEIVCTLTAVEFLFHWVFLGRANETAGALCDWSPSVIAAFSRNPVGARPRSAKSLFTPRTWGGWIPAQGRYDGDYIYERATAMCWLSATRQPQDAYR</sequence>
<accession>A0A1S7RU41</accession>
<organism evidence="1 2">
    <name type="scientific">Agrobacterium deltaense Zutra 3/1</name>
    <dbReference type="NCBI Taxonomy" id="1183427"/>
    <lineage>
        <taxon>Bacteria</taxon>
        <taxon>Pseudomonadati</taxon>
        <taxon>Pseudomonadota</taxon>
        <taxon>Alphaproteobacteria</taxon>
        <taxon>Hyphomicrobiales</taxon>
        <taxon>Rhizobiaceae</taxon>
        <taxon>Rhizobium/Agrobacterium group</taxon>
        <taxon>Agrobacterium</taxon>
    </lineage>
</organism>
<reference evidence="1 2" key="1">
    <citation type="submission" date="2016-01" db="EMBL/GenBank/DDBJ databases">
        <authorList>
            <person name="Oliw E.H."/>
        </authorList>
    </citation>
    <scope>NUCLEOTIDE SEQUENCE [LARGE SCALE GENOMIC DNA]</scope>
    <source>
        <strain evidence="1 2">Zutra 3-1</strain>
    </source>
</reference>
<gene>
    <name evidence="1" type="ORF">AGR7C_Lc30004</name>
</gene>
<evidence type="ECO:0000313" key="1">
    <source>
        <dbReference type="EMBL" id="CUX57538.1"/>
    </source>
</evidence>
<protein>
    <submittedName>
        <fullName evidence="1">Uncharacterized protein</fullName>
    </submittedName>
</protein>
<proteinExistence type="predicted"/>
<evidence type="ECO:0000313" key="2">
    <source>
        <dbReference type="Proteomes" id="UP000191987"/>
    </source>
</evidence>
<dbReference type="AlphaFoldDB" id="A0A1S7RU41"/>
<dbReference type="EMBL" id="FBWG01000042">
    <property type="protein sequence ID" value="CUX57538.1"/>
    <property type="molecule type" value="Genomic_DNA"/>
</dbReference>
<dbReference type="Proteomes" id="UP000191987">
    <property type="component" value="Unassembled WGS sequence"/>
</dbReference>
<name>A0A1S7RU41_9HYPH</name>